<feature type="transmembrane region" description="Helical" evidence="7">
    <location>
        <begin position="411"/>
        <end position="432"/>
    </location>
</feature>
<feature type="transmembrane region" description="Helical" evidence="7">
    <location>
        <begin position="321"/>
        <end position="338"/>
    </location>
</feature>
<keyword evidence="5 7" id="KW-1133">Transmembrane helix</keyword>
<protein>
    <submittedName>
        <fullName evidence="8">Lipopolysaccharide biosynthesis protein</fullName>
    </submittedName>
</protein>
<feature type="transmembrane region" description="Helical" evidence="7">
    <location>
        <begin position="146"/>
        <end position="164"/>
    </location>
</feature>
<comment type="similarity">
    <text evidence="2">Belongs to the polysaccharide synthase family.</text>
</comment>
<dbReference type="InterPro" id="IPR050833">
    <property type="entry name" value="Poly_Biosynth_Transport"/>
</dbReference>
<evidence type="ECO:0000313" key="8">
    <source>
        <dbReference type="EMBL" id="MFC5524290.1"/>
    </source>
</evidence>
<dbReference type="PANTHER" id="PTHR30250">
    <property type="entry name" value="PST FAMILY PREDICTED COLANIC ACID TRANSPORTER"/>
    <property type="match status" value="1"/>
</dbReference>
<organism evidence="8 9">
    <name type="scientific">Rhodanobacter ginsengisoli</name>
    <dbReference type="NCBI Taxonomy" id="418646"/>
    <lineage>
        <taxon>Bacteria</taxon>
        <taxon>Pseudomonadati</taxon>
        <taxon>Pseudomonadota</taxon>
        <taxon>Gammaproteobacteria</taxon>
        <taxon>Lysobacterales</taxon>
        <taxon>Rhodanobacteraceae</taxon>
        <taxon>Rhodanobacter</taxon>
    </lineage>
</organism>
<evidence type="ECO:0000256" key="4">
    <source>
        <dbReference type="ARBA" id="ARBA00022692"/>
    </source>
</evidence>
<feature type="transmembrane region" description="Helical" evidence="7">
    <location>
        <begin position="114"/>
        <end position="134"/>
    </location>
</feature>
<feature type="transmembrane region" description="Helical" evidence="7">
    <location>
        <begin position="12"/>
        <end position="35"/>
    </location>
</feature>
<evidence type="ECO:0000256" key="5">
    <source>
        <dbReference type="ARBA" id="ARBA00022989"/>
    </source>
</evidence>
<feature type="transmembrane region" description="Helical" evidence="7">
    <location>
        <begin position="41"/>
        <end position="60"/>
    </location>
</feature>
<feature type="transmembrane region" description="Helical" evidence="7">
    <location>
        <begin position="444"/>
        <end position="466"/>
    </location>
</feature>
<feature type="transmembrane region" description="Helical" evidence="7">
    <location>
        <begin position="359"/>
        <end position="376"/>
    </location>
</feature>
<evidence type="ECO:0000256" key="3">
    <source>
        <dbReference type="ARBA" id="ARBA00022475"/>
    </source>
</evidence>
<feature type="transmembrane region" description="Helical" evidence="7">
    <location>
        <begin position="290"/>
        <end position="315"/>
    </location>
</feature>
<dbReference type="EMBL" id="JBHSNF010000001">
    <property type="protein sequence ID" value="MFC5524290.1"/>
    <property type="molecule type" value="Genomic_DNA"/>
</dbReference>
<accession>A0ABW0QIX1</accession>
<evidence type="ECO:0000256" key="7">
    <source>
        <dbReference type="SAM" id="Phobius"/>
    </source>
</evidence>
<sequence>MSLRKDVLHSLKWLAGARFAGQIIAWMITLVVIRILKPSDYGLMAIAEVLIGFATLFQELGLYSAMVQKRDLTDRQVEQAFGFLILVNSGIYILVFAIAPLLASFFGDPRLTNIVRVLGIQFPLASVGVVQDAMLSRSMRFKQKSLANLVIGLSNGITTLGFALAGAGVWALVLGSLAGAAIRPIALSLAARHWCRPRFSRDGLSDMLRFGSFVTISRLLWYVYSRSDVFIIGKLLGKELLGFYSIAMQLASLPIQKVAEMLDQVGFAAYSSVQHDMAAIRCHFLKVIRILSFISFPVFWGISSISPDLVMVVLGSRWEKAIIPLQLLGLVGPIRMIGHGSGSALTAIGKPHIGTLSPLIALVIMPPALFIGTYFGGLVGASLAWVIGYPILVLARIPFTLPHLGLNTRKYLGAMVGPAAGGAVMYLTVILARDTIAQPLLGPASGMALLIAIGVLVYPVFMWLFWRRNFMEVVDLLRRR</sequence>
<reference evidence="9" key="1">
    <citation type="journal article" date="2019" name="Int. J. Syst. Evol. Microbiol.">
        <title>The Global Catalogue of Microorganisms (GCM) 10K type strain sequencing project: providing services to taxonomists for standard genome sequencing and annotation.</title>
        <authorList>
            <consortium name="The Broad Institute Genomics Platform"/>
            <consortium name="The Broad Institute Genome Sequencing Center for Infectious Disease"/>
            <person name="Wu L."/>
            <person name="Ma J."/>
        </authorList>
    </citation>
    <scope>NUCLEOTIDE SEQUENCE [LARGE SCALE GENOMIC DNA]</scope>
    <source>
        <strain evidence="9">CGMCC 1.16619</strain>
    </source>
</reference>
<dbReference type="PANTHER" id="PTHR30250:SF10">
    <property type="entry name" value="LIPOPOLYSACCHARIDE BIOSYNTHESIS PROTEIN WZXC"/>
    <property type="match status" value="1"/>
</dbReference>
<keyword evidence="9" id="KW-1185">Reference proteome</keyword>
<keyword evidence="6 7" id="KW-0472">Membrane</keyword>
<evidence type="ECO:0000256" key="6">
    <source>
        <dbReference type="ARBA" id="ARBA00023136"/>
    </source>
</evidence>
<dbReference type="Pfam" id="PF13440">
    <property type="entry name" value="Polysacc_synt_3"/>
    <property type="match status" value="1"/>
</dbReference>
<evidence type="ECO:0000313" key="9">
    <source>
        <dbReference type="Proteomes" id="UP001596114"/>
    </source>
</evidence>
<feature type="transmembrane region" description="Helical" evidence="7">
    <location>
        <begin position="170"/>
        <end position="191"/>
    </location>
</feature>
<proteinExistence type="inferred from homology"/>
<feature type="transmembrane region" description="Helical" evidence="7">
    <location>
        <begin position="382"/>
        <end position="399"/>
    </location>
</feature>
<feature type="transmembrane region" description="Helical" evidence="7">
    <location>
        <begin position="81"/>
        <end position="102"/>
    </location>
</feature>
<dbReference type="Proteomes" id="UP001596114">
    <property type="component" value="Unassembled WGS sequence"/>
</dbReference>
<dbReference type="CDD" id="cd13127">
    <property type="entry name" value="MATE_tuaB_like"/>
    <property type="match status" value="1"/>
</dbReference>
<evidence type="ECO:0000256" key="2">
    <source>
        <dbReference type="ARBA" id="ARBA00007430"/>
    </source>
</evidence>
<dbReference type="RefSeq" id="WP_377316350.1">
    <property type="nucleotide sequence ID" value="NZ_JBHSNF010000001.1"/>
</dbReference>
<comment type="caution">
    <text evidence="8">The sequence shown here is derived from an EMBL/GenBank/DDBJ whole genome shotgun (WGS) entry which is preliminary data.</text>
</comment>
<gene>
    <name evidence="8" type="ORF">ACFPPA_00900</name>
</gene>
<evidence type="ECO:0000256" key="1">
    <source>
        <dbReference type="ARBA" id="ARBA00004651"/>
    </source>
</evidence>
<name>A0ABW0QIX1_9GAMM</name>
<keyword evidence="3" id="KW-1003">Cell membrane</keyword>
<keyword evidence="4 7" id="KW-0812">Transmembrane</keyword>
<comment type="subcellular location">
    <subcellularLocation>
        <location evidence="1">Cell membrane</location>
        <topology evidence="1">Multi-pass membrane protein</topology>
    </subcellularLocation>
</comment>